<evidence type="ECO:0000313" key="10">
    <source>
        <dbReference type="EMBL" id="EXJ79387.1"/>
    </source>
</evidence>
<dbReference type="Gene3D" id="3.30.70.2740">
    <property type="match status" value="1"/>
</dbReference>
<comment type="caution">
    <text evidence="10">The sequence shown here is derived from an EMBL/GenBank/DDBJ whole genome shotgun (WGS) entry which is preliminary data.</text>
</comment>
<comment type="catalytic activity">
    <reaction evidence="7">
        <text>(R)-lactate + 2 Fe(III)-[cytochrome c] = 2 Fe(II)-[cytochrome c] + pyruvate + 2 H(+)</text>
        <dbReference type="Rhea" id="RHEA:13521"/>
        <dbReference type="Rhea" id="RHEA-COMP:10350"/>
        <dbReference type="Rhea" id="RHEA-COMP:14399"/>
        <dbReference type="ChEBI" id="CHEBI:15361"/>
        <dbReference type="ChEBI" id="CHEBI:15378"/>
        <dbReference type="ChEBI" id="CHEBI:16004"/>
        <dbReference type="ChEBI" id="CHEBI:29033"/>
        <dbReference type="ChEBI" id="CHEBI:29034"/>
        <dbReference type="EC" id="1.1.2.4"/>
    </reaction>
</comment>
<keyword evidence="11" id="KW-1185">Reference proteome</keyword>
<evidence type="ECO:0000256" key="2">
    <source>
        <dbReference type="ARBA" id="ARBA00008000"/>
    </source>
</evidence>
<dbReference type="GO" id="GO:0005739">
    <property type="term" value="C:mitochondrion"/>
    <property type="evidence" value="ECO:0007669"/>
    <property type="project" value="TreeGrafter"/>
</dbReference>
<sequence>MVQSALRTLLRCPPARPRLCVYRAQSRSGRAGHCHPWRRAFSDSSESATATTSRGSQGTGAEGTEHFLGGVFVGTGAVLTVLYYSGGLSALEPNPKQPEDAGRDIGSTSTSTSPLESVSAPQYDLSESNILGAQQEFVGILSADGVDDTLSARIARSSTDWSPAPRGELDRPCLIVYPQTTDDVSRIVQVCHRRRLPIIAFGGGTSLEATLAAIHGEVCIDFRRMNRVLEVHERDLDVTVQPGVSYLELNELLARHGLFFPPDPGPGAQIGGMIAQGCSGTSAYRHGTVKDWVLGLTVVLADGTVIKTRRRPKKSSAGYDLTRLFVGSEGTLGLVTEATLKLTSKPDNVRVAVVSFPTVQHAVDAAVQMVQKSLPLGALELLDGPSMRAINRSGYCHKDFDEAPALFLKFEGSDAVVAEQVDVVRAIARDADCRSFQFGKDQEESDALWQARKTMLWSLMTLKRDPDDKFLGTDLAVPISRLAQVVEVTNRKLAESGLVGACCGHVGDGNVHAAIFYNPAEKEKAEKLVLEVEQFGIQADGTITGEHGIGLEKRDRLIDELGVDAVDTMRRLKVGLDPLGLLNPEKVVRLSPASRG</sequence>
<evidence type="ECO:0000256" key="6">
    <source>
        <dbReference type="ARBA" id="ARBA00038897"/>
    </source>
</evidence>
<evidence type="ECO:0000256" key="5">
    <source>
        <dbReference type="ARBA" id="ARBA00023002"/>
    </source>
</evidence>
<dbReference type="eggNOG" id="KOG1231">
    <property type="taxonomic scope" value="Eukaryota"/>
</dbReference>
<evidence type="ECO:0000256" key="1">
    <source>
        <dbReference type="ARBA" id="ARBA00001974"/>
    </source>
</evidence>
<keyword evidence="3" id="KW-0285">Flavoprotein</keyword>
<name>W9XFX7_9EURO</name>
<dbReference type="GO" id="GO:0004458">
    <property type="term" value="F:D-lactate dehydrogenase (cytochrome) activity"/>
    <property type="evidence" value="ECO:0007669"/>
    <property type="project" value="UniProtKB-EC"/>
</dbReference>
<dbReference type="FunFam" id="3.30.70.2740:FF:000001">
    <property type="entry name" value="D-lactate dehydrogenase mitochondrial"/>
    <property type="match status" value="1"/>
</dbReference>
<evidence type="ECO:0000256" key="7">
    <source>
        <dbReference type="ARBA" id="ARBA00051436"/>
    </source>
</evidence>
<dbReference type="FunFam" id="3.30.465.10:FF:000014">
    <property type="entry name" value="D-lactate dehydrogenase (Cytochrome), putative"/>
    <property type="match status" value="1"/>
</dbReference>
<dbReference type="PANTHER" id="PTHR11748">
    <property type="entry name" value="D-LACTATE DEHYDROGENASE"/>
    <property type="match status" value="1"/>
</dbReference>
<reference evidence="10 11" key="1">
    <citation type="submission" date="2013-03" db="EMBL/GenBank/DDBJ databases">
        <title>The Genome Sequence of Capronia epimyces CBS 606.96.</title>
        <authorList>
            <consortium name="The Broad Institute Genomics Platform"/>
            <person name="Cuomo C."/>
            <person name="de Hoog S."/>
            <person name="Gorbushina A."/>
            <person name="Walker B."/>
            <person name="Young S.K."/>
            <person name="Zeng Q."/>
            <person name="Gargeya S."/>
            <person name="Fitzgerald M."/>
            <person name="Haas B."/>
            <person name="Abouelleil A."/>
            <person name="Allen A.W."/>
            <person name="Alvarado L."/>
            <person name="Arachchi H.M."/>
            <person name="Berlin A.M."/>
            <person name="Chapman S.B."/>
            <person name="Gainer-Dewar J."/>
            <person name="Goldberg J."/>
            <person name="Griggs A."/>
            <person name="Gujja S."/>
            <person name="Hansen M."/>
            <person name="Howarth C."/>
            <person name="Imamovic A."/>
            <person name="Ireland A."/>
            <person name="Larimer J."/>
            <person name="McCowan C."/>
            <person name="Murphy C."/>
            <person name="Pearson M."/>
            <person name="Poon T.W."/>
            <person name="Priest M."/>
            <person name="Roberts A."/>
            <person name="Saif S."/>
            <person name="Shea T."/>
            <person name="Sisk P."/>
            <person name="Sykes S."/>
            <person name="Wortman J."/>
            <person name="Nusbaum C."/>
            <person name="Birren B."/>
        </authorList>
    </citation>
    <scope>NUCLEOTIDE SEQUENCE [LARGE SCALE GENOMIC DNA]</scope>
    <source>
        <strain evidence="10 11">CBS 606.96</strain>
    </source>
</reference>
<gene>
    <name evidence="10" type="ORF">A1O3_08889</name>
</gene>
<keyword evidence="4" id="KW-0274">FAD</keyword>
<evidence type="ECO:0000259" key="9">
    <source>
        <dbReference type="PROSITE" id="PS51387"/>
    </source>
</evidence>
<feature type="region of interest" description="Disordered" evidence="8">
    <location>
        <begin position="30"/>
        <end position="62"/>
    </location>
</feature>
<dbReference type="RefSeq" id="XP_007737175.1">
    <property type="nucleotide sequence ID" value="XM_007738985.1"/>
</dbReference>
<feature type="domain" description="FAD-binding PCMH-type" evidence="9">
    <location>
        <begin position="168"/>
        <end position="345"/>
    </location>
</feature>
<dbReference type="Pfam" id="PF01565">
    <property type="entry name" value="FAD_binding_4"/>
    <property type="match status" value="1"/>
</dbReference>
<dbReference type="InterPro" id="IPR016166">
    <property type="entry name" value="FAD-bd_PCMH"/>
</dbReference>
<dbReference type="GO" id="GO:0008720">
    <property type="term" value="F:D-lactate dehydrogenase (NAD+) activity"/>
    <property type="evidence" value="ECO:0007669"/>
    <property type="project" value="TreeGrafter"/>
</dbReference>
<dbReference type="Gene3D" id="3.30.465.10">
    <property type="match status" value="1"/>
</dbReference>
<feature type="region of interest" description="Disordered" evidence="8">
    <location>
        <begin position="90"/>
        <end position="120"/>
    </location>
</feature>
<dbReference type="EMBL" id="AMGY01000008">
    <property type="protein sequence ID" value="EXJ79387.1"/>
    <property type="molecule type" value="Genomic_DNA"/>
</dbReference>
<dbReference type="InterPro" id="IPR016171">
    <property type="entry name" value="Vanillyl_alc_oxidase_C-sub2"/>
</dbReference>
<dbReference type="InterPro" id="IPR004113">
    <property type="entry name" value="FAD-bd_oxidored_4_C"/>
</dbReference>
<dbReference type="Gene3D" id="1.10.45.10">
    <property type="entry name" value="Vanillyl-alcohol Oxidase, Chain A, domain 4"/>
    <property type="match status" value="1"/>
</dbReference>
<dbReference type="InterPro" id="IPR036318">
    <property type="entry name" value="FAD-bd_PCMH-like_sf"/>
</dbReference>
<comment type="similarity">
    <text evidence="2">Belongs to the FAD-binding oxidoreductase/transferase type 4 family.</text>
</comment>
<dbReference type="InterPro" id="IPR006094">
    <property type="entry name" value="Oxid_FAD_bind_N"/>
</dbReference>
<dbReference type="OrthoDB" id="7786253at2759"/>
<comment type="cofactor">
    <cofactor evidence="1">
        <name>FAD</name>
        <dbReference type="ChEBI" id="CHEBI:57692"/>
    </cofactor>
</comment>
<protein>
    <recommendedName>
        <fullName evidence="6">D-lactate dehydrogenase (cytochrome)</fullName>
        <ecNumber evidence="6">1.1.2.4</ecNumber>
    </recommendedName>
</protein>
<accession>W9XFX7</accession>
<dbReference type="InterPro" id="IPR016169">
    <property type="entry name" value="FAD-bd_PCMH_sub2"/>
</dbReference>
<dbReference type="FunFam" id="1.10.45.10:FF:000001">
    <property type="entry name" value="D-lactate dehydrogenase mitochondrial"/>
    <property type="match status" value="1"/>
</dbReference>
<dbReference type="AlphaFoldDB" id="W9XFX7"/>
<dbReference type="HOGENOM" id="CLU_017779_3_0_1"/>
<proteinExistence type="inferred from homology"/>
<evidence type="ECO:0000256" key="4">
    <source>
        <dbReference type="ARBA" id="ARBA00022827"/>
    </source>
</evidence>
<dbReference type="PROSITE" id="PS51387">
    <property type="entry name" value="FAD_PCMH"/>
    <property type="match status" value="1"/>
</dbReference>
<evidence type="ECO:0000313" key="11">
    <source>
        <dbReference type="Proteomes" id="UP000019478"/>
    </source>
</evidence>
<feature type="compositionally biased region" description="Polar residues" evidence="8">
    <location>
        <begin position="106"/>
        <end position="120"/>
    </location>
</feature>
<dbReference type="GeneID" id="19172975"/>
<dbReference type="SUPFAM" id="SSF56176">
    <property type="entry name" value="FAD-binding/transporter-associated domain-like"/>
    <property type="match status" value="1"/>
</dbReference>
<organism evidence="10 11">
    <name type="scientific">Capronia epimyces CBS 606.96</name>
    <dbReference type="NCBI Taxonomy" id="1182542"/>
    <lineage>
        <taxon>Eukaryota</taxon>
        <taxon>Fungi</taxon>
        <taxon>Dikarya</taxon>
        <taxon>Ascomycota</taxon>
        <taxon>Pezizomycotina</taxon>
        <taxon>Eurotiomycetes</taxon>
        <taxon>Chaetothyriomycetidae</taxon>
        <taxon>Chaetothyriales</taxon>
        <taxon>Herpotrichiellaceae</taxon>
        <taxon>Capronia</taxon>
    </lineage>
</organism>
<evidence type="ECO:0000256" key="8">
    <source>
        <dbReference type="SAM" id="MobiDB-lite"/>
    </source>
</evidence>
<dbReference type="Pfam" id="PF02913">
    <property type="entry name" value="FAD-oxidase_C"/>
    <property type="match status" value="1"/>
</dbReference>
<dbReference type="SUPFAM" id="SSF55103">
    <property type="entry name" value="FAD-linked oxidases, C-terminal domain"/>
    <property type="match status" value="1"/>
</dbReference>
<dbReference type="STRING" id="1182542.W9XFX7"/>
<feature type="compositionally biased region" description="Low complexity" evidence="8">
    <location>
        <begin position="42"/>
        <end position="56"/>
    </location>
</feature>
<dbReference type="PANTHER" id="PTHR11748:SF116">
    <property type="entry name" value="D-LACTATE DEHYDROGENASE (CYTOCHROME) (AFU_ORTHOLOGUE AFUA_7G02560)"/>
    <property type="match status" value="1"/>
</dbReference>
<dbReference type="InterPro" id="IPR016164">
    <property type="entry name" value="FAD-linked_Oxase-like_C"/>
</dbReference>
<dbReference type="EC" id="1.1.2.4" evidence="6"/>
<keyword evidence="5" id="KW-0560">Oxidoreductase</keyword>
<dbReference type="Proteomes" id="UP000019478">
    <property type="component" value="Unassembled WGS sequence"/>
</dbReference>
<dbReference type="GO" id="GO:0071949">
    <property type="term" value="F:FAD binding"/>
    <property type="evidence" value="ECO:0007669"/>
    <property type="project" value="InterPro"/>
</dbReference>
<dbReference type="GO" id="GO:1903457">
    <property type="term" value="P:lactate catabolic process"/>
    <property type="evidence" value="ECO:0007669"/>
    <property type="project" value="TreeGrafter"/>
</dbReference>
<evidence type="ECO:0000256" key="3">
    <source>
        <dbReference type="ARBA" id="ARBA00022630"/>
    </source>
</evidence>